<dbReference type="PATRIC" id="fig|1423792.3.peg.1995"/>
<keyword evidence="3" id="KW-1185">Reference proteome</keyword>
<name>A0A0R1N0X6_9LACO</name>
<evidence type="ECO:0000259" key="1">
    <source>
        <dbReference type="PROSITE" id="PS51186"/>
    </source>
</evidence>
<reference evidence="2 3" key="1">
    <citation type="journal article" date="2015" name="Genome Announc.">
        <title>Expanding the biotechnology potential of lactobacilli through comparative genomics of 213 strains and associated genera.</title>
        <authorList>
            <person name="Sun Z."/>
            <person name="Harris H.M."/>
            <person name="McCann A."/>
            <person name="Guo C."/>
            <person name="Argimon S."/>
            <person name="Zhang W."/>
            <person name="Yang X."/>
            <person name="Jeffery I.B."/>
            <person name="Cooney J.C."/>
            <person name="Kagawa T.F."/>
            <person name="Liu W."/>
            <person name="Song Y."/>
            <person name="Salvetti E."/>
            <person name="Wrobel A."/>
            <person name="Rasinkangas P."/>
            <person name="Parkhill J."/>
            <person name="Rea M.C."/>
            <person name="O'Sullivan O."/>
            <person name="Ritari J."/>
            <person name="Douillard F.P."/>
            <person name="Paul Ross R."/>
            <person name="Yang R."/>
            <person name="Briner A.E."/>
            <person name="Felis G.E."/>
            <person name="de Vos W.M."/>
            <person name="Barrangou R."/>
            <person name="Klaenhammer T.R."/>
            <person name="Caufield P.W."/>
            <person name="Cui Y."/>
            <person name="Zhang H."/>
            <person name="O'Toole P.W."/>
        </authorList>
    </citation>
    <scope>NUCLEOTIDE SEQUENCE [LARGE SCALE GENOMIC DNA]</scope>
    <source>
        <strain evidence="2 3">DSM 12744</strain>
    </source>
</reference>
<dbReference type="InterPro" id="IPR000182">
    <property type="entry name" value="GNAT_dom"/>
</dbReference>
<dbReference type="InterPro" id="IPR016181">
    <property type="entry name" value="Acyl_CoA_acyltransferase"/>
</dbReference>
<dbReference type="GO" id="GO:0016747">
    <property type="term" value="F:acyltransferase activity, transferring groups other than amino-acyl groups"/>
    <property type="evidence" value="ECO:0007669"/>
    <property type="project" value="InterPro"/>
</dbReference>
<dbReference type="STRING" id="1423792.FD09_GL001968"/>
<dbReference type="Gene3D" id="3.40.630.30">
    <property type="match status" value="1"/>
</dbReference>
<dbReference type="PROSITE" id="PS51186">
    <property type="entry name" value="GNAT"/>
    <property type="match status" value="1"/>
</dbReference>
<dbReference type="CDD" id="cd04301">
    <property type="entry name" value="NAT_SF"/>
    <property type="match status" value="1"/>
</dbReference>
<dbReference type="RefSeq" id="WP_201782854.1">
    <property type="nucleotide sequence ID" value="NZ_AZEC01000003.1"/>
</dbReference>
<evidence type="ECO:0000313" key="3">
    <source>
        <dbReference type="Proteomes" id="UP000051330"/>
    </source>
</evidence>
<dbReference type="PANTHER" id="PTHR39173:SF1">
    <property type="entry name" value="ACETYLTRANSFERASE"/>
    <property type="match status" value="1"/>
</dbReference>
<organism evidence="2 3">
    <name type="scientific">Schleiferilactobacillus perolens DSM 12744</name>
    <dbReference type="NCBI Taxonomy" id="1423792"/>
    <lineage>
        <taxon>Bacteria</taxon>
        <taxon>Bacillati</taxon>
        <taxon>Bacillota</taxon>
        <taxon>Bacilli</taxon>
        <taxon>Lactobacillales</taxon>
        <taxon>Lactobacillaceae</taxon>
        <taxon>Schleiferilactobacillus</taxon>
    </lineage>
</organism>
<gene>
    <name evidence="2" type="ORF">FD09_GL001968</name>
</gene>
<dbReference type="EMBL" id="AZEC01000003">
    <property type="protein sequence ID" value="KRL13934.1"/>
    <property type="molecule type" value="Genomic_DNA"/>
</dbReference>
<proteinExistence type="predicted"/>
<protein>
    <recommendedName>
        <fullName evidence="1">N-acetyltransferase domain-containing protein</fullName>
    </recommendedName>
</protein>
<sequence length="169" mass="18721">MRTVLYLKAANQADAEAEFDALTHLPSEHGFTNVYAGMSREIFMTTGLAQLLNNPTGINLPNGYVPETDFFLWSDDHIVGLFKVRHYLTPALRHGAGHIGYAILPAFRGRGYANQGLALAIQEARQIIHEDEIYLSVHRNNPASLAVQLKNGAVIAGENGEEYFTRIKL</sequence>
<accession>A0A0R1N0X6</accession>
<dbReference type="Proteomes" id="UP000051330">
    <property type="component" value="Unassembled WGS sequence"/>
</dbReference>
<comment type="caution">
    <text evidence="2">The sequence shown here is derived from an EMBL/GenBank/DDBJ whole genome shotgun (WGS) entry which is preliminary data.</text>
</comment>
<feature type="domain" description="N-acetyltransferase" evidence="1">
    <location>
        <begin position="17"/>
        <end position="169"/>
    </location>
</feature>
<evidence type="ECO:0000313" key="2">
    <source>
        <dbReference type="EMBL" id="KRL13934.1"/>
    </source>
</evidence>
<dbReference type="Pfam" id="PF13302">
    <property type="entry name" value="Acetyltransf_3"/>
    <property type="match status" value="1"/>
</dbReference>
<dbReference type="AlphaFoldDB" id="A0A0R1N0X6"/>
<dbReference type="SUPFAM" id="SSF55729">
    <property type="entry name" value="Acyl-CoA N-acyltransferases (Nat)"/>
    <property type="match status" value="1"/>
</dbReference>
<dbReference type="PANTHER" id="PTHR39173">
    <property type="entry name" value="ACETYLTRANSFERASE"/>
    <property type="match status" value="1"/>
</dbReference>